<evidence type="ECO:0000313" key="5">
    <source>
        <dbReference type="Proteomes" id="UP001497744"/>
    </source>
</evidence>
<name>A0AAV4LXB3_BABCB</name>
<accession>A0AAV4LXB3</accession>
<dbReference type="InterPro" id="IPR001680">
    <property type="entry name" value="WD40_rpt"/>
</dbReference>
<comment type="caution">
    <text evidence="4">The sequence shown here is derived from an EMBL/GenBank/DDBJ whole genome shotgun (WGS) entry which is preliminary data.</text>
</comment>
<dbReference type="InterPro" id="IPR019775">
    <property type="entry name" value="WD40_repeat_CS"/>
</dbReference>
<dbReference type="Proteomes" id="UP001497744">
    <property type="component" value="Unassembled WGS sequence"/>
</dbReference>
<keyword evidence="1 3" id="KW-0853">WD repeat</keyword>
<dbReference type="RefSeq" id="XP_067716467.1">
    <property type="nucleotide sequence ID" value="XM_067860366.1"/>
</dbReference>
<evidence type="ECO:0000256" key="2">
    <source>
        <dbReference type="ARBA" id="ARBA00022737"/>
    </source>
</evidence>
<dbReference type="PANTHER" id="PTHR19848">
    <property type="entry name" value="WD40 REPEAT PROTEIN"/>
    <property type="match status" value="1"/>
</dbReference>
<protein>
    <submittedName>
        <fullName evidence="4">WD40-repeat-containing domain protein</fullName>
    </submittedName>
</protein>
<dbReference type="InterPro" id="IPR036322">
    <property type="entry name" value="WD40_repeat_dom_sf"/>
</dbReference>
<dbReference type="GeneID" id="94195879"/>
<evidence type="ECO:0000256" key="1">
    <source>
        <dbReference type="ARBA" id="ARBA00022574"/>
    </source>
</evidence>
<reference evidence="4 5" key="1">
    <citation type="submission" date="2021-06" db="EMBL/GenBank/DDBJ databases">
        <title>Genome sequence of Babesia caballi.</title>
        <authorList>
            <person name="Yamagishi J."/>
            <person name="Kidaka T."/>
            <person name="Ochi A."/>
        </authorList>
    </citation>
    <scope>NUCLEOTIDE SEQUENCE [LARGE SCALE GENOMIC DNA]</scope>
    <source>
        <strain evidence="4">USDA-D6B2</strain>
    </source>
</reference>
<dbReference type="EMBL" id="BPLF01000003">
    <property type="protein sequence ID" value="GIX64398.1"/>
    <property type="molecule type" value="Genomic_DNA"/>
</dbReference>
<evidence type="ECO:0000313" key="4">
    <source>
        <dbReference type="EMBL" id="GIX64398.1"/>
    </source>
</evidence>
<dbReference type="Gene3D" id="2.130.10.10">
    <property type="entry name" value="YVTN repeat-like/Quinoprotein amine dehydrogenase"/>
    <property type="match status" value="1"/>
</dbReference>
<dbReference type="SUPFAM" id="SSF50978">
    <property type="entry name" value="WD40 repeat-like"/>
    <property type="match status" value="1"/>
</dbReference>
<keyword evidence="5" id="KW-1185">Reference proteome</keyword>
<dbReference type="InterPro" id="IPR015943">
    <property type="entry name" value="WD40/YVTN_repeat-like_dom_sf"/>
</dbReference>
<proteinExistence type="predicted"/>
<dbReference type="AlphaFoldDB" id="A0AAV4LXB3"/>
<evidence type="ECO:0000256" key="3">
    <source>
        <dbReference type="PROSITE-ProRule" id="PRU00221"/>
    </source>
</evidence>
<dbReference type="PANTHER" id="PTHR19848:SF8">
    <property type="entry name" value="F-BOX AND WD REPEAT DOMAIN CONTAINING 7"/>
    <property type="match status" value="1"/>
</dbReference>
<dbReference type="PROSITE" id="PS00678">
    <property type="entry name" value="WD_REPEATS_1"/>
    <property type="match status" value="1"/>
</dbReference>
<keyword evidence="2" id="KW-0677">Repeat</keyword>
<gene>
    <name evidence="4" type="ORF">BcabD6B2_38330</name>
</gene>
<dbReference type="SMART" id="SM00320">
    <property type="entry name" value="WD40"/>
    <property type="match status" value="2"/>
</dbReference>
<dbReference type="Pfam" id="PF00400">
    <property type="entry name" value="WD40"/>
    <property type="match status" value="2"/>
</dbReference>
<feature type="repeat" description="WD" evidence="3">
    <location>
        <begin position="179"/>
        <end position="219"/>
    </location>
</feature>
<organism evidence="4 5">
    <name type="scientific">Babesia caballi</name>
    <dbReference type="NCBI Taxonomy" id="5871"/>
    <lineage>
        <taxon>Eukaryota</taxon>
        <taxon>Sar</taxon>
        <taxon>Alveolata</taxon>
        <taxon>Apicomplexa</taxon>
        <taxon>Aconoidasida</taxon>
        <taxon>Piroplasmida</taxon>
        <taxon>Babesiidae</taxon>
        <taxon>Babesia</taxon>
    </lineage>
</organism>
<sequence>MIPVFSVAGGRTGVITRVRFSPAQEEHRAMCIESGGALTLVDLEALKYATSNWQADVADPFSKITNHPLDFAFSADGRIAFVADSGGRVTLDAVNDVGNRLSKVHKHLVAIDNAHDGGVFAVVPSPTYEFLLYTGGGDGMIRVWDVRYMAKANPMTQHMLGGAAKRSRHPAASKPVQEMWAHKNAVSAICFPDDKLLMSAGVDENIRLWDTAHNAVISTVRSYGYALGVWDVVFNRPLGRAVVVGQTTDVWAFYPSSFMGQRAPDSNDMVKIEVDDDDNNDMGTFGRWRRVCTYGTNVVVPTLNSESGAKALIVDVKTGTEVRRVETDVVDRIHSVDMHPKRDCGLMLTGATKDGNAVATVWLEHEPDGTG</sequence>
<dbReference type="PROSITE" id="PS50082">
    <property type="entry name" value="WD_REPEATS_2"/>
    <property type="match status" value="2"/>
</dbReference>
<dbReference type="PROSITE" id="PS50294">
    <property type="entry name" value="WD_REPEATS_REGION"/>
    <property type="match status" value="2"/>
</dbReference>
<feature type="repeat" description="WD" evidence="3">
    <location>
        <begin position="112"/>
        <end position="147"/>
    </location>
</feature>